<dbReference type="RefSeq" id="WP_322877597.1">
    <property type="nucleotide sequence ID" value="NZ_JAVMIP010000003.1"/>
</dbReference>
<proteinExistence type="predicted"/>
<keyword evidence="11" id="KW-1185">Reference proteome</keyword>
<gene>
    <name evidence="10" type="primary">psbV2</name>
    <name evidence="10" type="ORF">RIF25_05815</name>
</gene>
<keyword evidence="8" id="KW-1133">Transmembrane helix</keyword>
<evidence type="ECO:0000256" key="8">
    <source>
        <dbReference type="SAM" id="Phobius"/>
    </source>
</evidence>
<dbReference type="EMBL" id="JAVMIP010000003">
    <property type="protein sequence ID" value="MDS3860320.1"/>
    <property type="molecule type" value="Genomic_DNA"/>
</dbReference>
<evidence type="ECO:0000256" key="5">
    <source>
        <dbReference type="ARBA" id="ARBA00022982"/>
    </source>
</evidence>
<feature type="transmembrane region" description="Helical" evidence="8">
    <location>
        <begin position="14"/>
        <end position="35"/>
    </location>
</feature>
<dbReference type="Proteomes" id="UP001268256">
    <property type="component" value="Unassembled WGS sequence"/>
</dbReference>
<keyword evidence="6 7" id="KW-0408">Iron</keyword>
<keyword evidence="4 7" id="KW-0479">Metal-binding</keyword>
<dbReference type="InterPro" id="IPR036909">
    <property type="entry name" value="Cyt_c-like_dom_sf"/>
</dbReference>
<dbReference type="SUPFAM" id="SSF46626">
    <property type="entry name" value="Cytochrome c"/>
    <property type="match status" value="1"/>
</dbReference>
<dbReference type="GO" id="GO:0020037">
    <property type="term" value="F:heme binding"/>
    <property type="evidence" value="ECO:0007669"/>
    <property type="project" value="InterPro"/>
</dbReference>
<evidence type="ECO:0000256" key="6">
    <source>
        <dbReference type="ARBA" id="ARBA00023004"/>
    </source>
</evidence>
<dbReference type="GO" id="GO:0015979">
    <property type="term" value="P:photosynthesis"/>
    <property type="evidence" value="ECO:0007669"/>
    <property type="project" value="UniProtKB-KW"/>
</dbReference>
<dbReference type="PROSITE" id="PS51007">
    <property type="entry name" value="CYTC"/>
    <property type="match status" value="1"/>
</dbReference>
<protein>
    <submittedName>
        <fullName evidence="10">Photosystem II cytochrome PsbV2</fullName>
    </submittedName>
</protein>
<dbReference type="GO" id="GO:0046872">
    <property type="term" value="F:metal ion binding"/>
    <property type="evidence" value="ECO:0007669"/>
    <property type="project" value="UniProtKB-KW"/>
</dbReference>
<feature type="domain" description="Cytochrome c" evidence="9">
    <location>
        <begin position="76"/>
        <end position="167"/>
    </location>
</feature>
<keyword evidence="8" id="KW-0812">Transmembrane</keyword>
<evidence type="ECO:0000256" key="1">
    <source>
        <dbReference type="ARBA" id="ARBA00022448"/>
    </source>
</evidence>
<name>A0AAE4FST8_9CYAN</name>
<evidence type="ECO:0000256" key="3">
    <source>
        <dbReference type="ARBA" id="ARBA00022617"/>
    </source>
</evidence>
<dbReference type="InterPro" id="IPR009056">
    <property type="entry name" value="Cyt_c-like_dom"/>
</dbReference>
<dbReference type="GO" id="GO:0009055">
    <property type="term" value="F:electron transfer activity"/>
    <property type="evidence" value="ECO:0007669"/>
    <property type="project" value="InterPro"/>
</dbReference>
<keyword evidence="3 7" id="KW-0349">Heme</keyword>
<keyword evidence="8" id="KW-0472">Membrane</keyword>
<keyword evidence="5" id="KW-0249">Electron transport</keyword>
<comment type="caution">
    <text evidence="10">The sequence shown here is derived from an EMBL/GenBank/DDBJ whole genome shotgun (WGS) entry which is preliminary data.</text>
</comment>
<evidence type="ECO:0000313" key="10">
    <source>
        <dbReference type="EMBL" id="MDS3860320.1"/>
    </source>
</evidence>
<evidence type="ECO:0000256" key="4">
    <source>
        <dbReference type="ARBA" id="ARBA00022723"/>
    </source>
</evidence>
<sequence length="183" mass="19914">MNNHPQLLPTLAKIIPWLQVGITALVVSCLAWSFVWGNPAWAVNGIDGYVSQYLKATQPVSLPLDATGATREFTPAELTQGKRLFEENCKNCHVGGATLPNPLVSLSLKDLQGAAPPRDSIASLVAFQRLPMTYDGSEESYWCREVPENWLTTEQLEELAAFILRAASVAPGWGTETFADSAP</sequence>
<organism evidence="10 11">
    <name type="scientific">Pseudocalidococcus azoricus BACA0444</name>
    <dbReference type="NCBI Taxonomy" id="2918990"/>
    <lineage>
        <taxon>Bacteria</taxon>
        <taxon>Bacillati</taxon>
        <taxon>Cyanobacteriota</taxon>
        <taxon>Cyanophyceae</taxon>
        <taxon>Acaryochloridales</taxon>
        <taxon>Thermosynechococcaceae</taxon>
        <taxon>Pseudocalidococcus</taxon>
        <taxon>Pseudocalidococcus azoricus</taxon>
    </lineage>
</organism>
<evidence type="ECO:0000256" key="7">
    <source>
        <dbReference type="PROSITE-ProRule" id="PRU00433"/>
    </source>
</evidence>
<evidence type="ECO:0000259" key="9">
    <source>
        <dbReference type="PROSITE" id="PS51007"/>
    </source>
</evidence>
<dbReference type="AlphaFoldDB" id="A0AAE4FST8"/>
<dbReference type="InterPro" id="IPR029490">
    <property type="entry name" value="Cytochrom_C550"/>
</dbReference>
<keyword evidence="1" id="KW-0813">Transport</keyword>
<reference evidence="11" key="1">
    <citation type="submission" date="2023-07" db="EMBL/GenBank/DDBJ databases">
        <authorList>
            <person name="Luz R."/>
            <person name="Cordeiro R."/>
            <person name="Fonseca A."/>
            <person name="Goncalves V."/>
        </authorList>
    </citation>
    <scope>NUCLEOTIDE SEQUENCE [LARGE SCALE GENOMIC DNA]</scope>
    <source>
        <strain evidence="11">BACA0444</strain>
    </source>
</reference>
<evidence type="ECO:0000313" key="11">
    <source>
        <dbReference type="Proteomes" id="UP001268256"/>
    </source>
</evidence>
<keyword evidence="2" id="KW-0602">Photosynthesis</keyword>
<dbReference type="NCBIfam" id="TIGR03046">
    <property type="entry name" value="PS_II_psbV2"/>
    <property type="match status" value="1"/>
</dbReference>
<dbReference type="Pfam" id="PF14495">
    <property type="entry name" value="Cytochrom_C550"/>
    <property type="match status" value="1"/>
</dbReference>
<accession>A0AAE4FST8</accession>
<evidence type="ECO:0000256" key="2">
    <source>
        <dbReference type="ARBA" id="ARBA00022531"/>
    </source>
</evidence>
<dbReference type="Gene3D" id="1.10.760.10">
    <property type="entry name" value="Cytochrome c-like domain"/>
    <property type="match status" value="1"/>
</dbReference>